<dbReference type="OrthoDB" id="10249567at2759"/>
<dbReference type="InterPro" id="IPR011333">
    <property type="entry name" value="SKP1/BTB/POZ_sf"/>
</dbReference>
<dbReference type="Pfam" id="PF00651">
    <property type="entry name" value="BTB"/>
    <property type="match status" value="1"/>
</dbReference>
<dbReference type="EMBL" id="MTYJ01000093">
    <property type="protein sequence ID" value="OQV15156.1"/>
    <property type="molecule type" value="Genomic_DNA"/>
</dbReference>
<keyword evidence="3" id="KW-1185">Reference proteome</keyword>
<proteinExistence type="predicted"/>
<evidence type="ECO:0000313" key="3">
    <source>
        <dbReference type="Proteomes" id="UP000192578"/>
    </source>
</evidence>
<feature type="domain" description="BTB" evidence="1">
    <location>
        <begin position="178"/>
        <end position="237"/>
    </location>
</feature>
<dbReference type="SUPFAM" id="SSF54695">
    <property type="entry name" value="POZ domain"/>
    <property type="match status" value="1"/>
</dbReference>
<gene>
    <name evidence="2" type="ORF">BV898_10670</name>
</gene>
<sequence length="359" mass="40732">MAKSETSKILTPDSIPETWNPCIKFTLDWNIAQKEDWATAIAACRSVVTTKAFQQDVTWTIAFVEPVPPAETYSISIKANERPNALFHFIFNLRNSDVYRRSVQYSRTSIADDLKLLRECSVEWPCNRELQSSLDKPRYQDMAIEVVLIARAASYKNHPLICARNRLDLLSDTTNHLSDFTVLTGLETLRVHRMVLADHSSVFSKMFETDMKEKRTGEVTIDHHASATVVKMIQHMYCKSTVEGASLADLLSLYSACNEYDYKELRSLCNAGIQRRMSTANIISILQFVDGGMGARNGLKRAAHLFFGRNVDIISHSDDWELLRFENPILAHNLLRNAASQAVKVLRKHRLLNDYGSAT</sequence>
<evidence type="ECO:0000259" key="1">
    <source>
        <dbReference type="PROSITE" id="PS50097"/>
    </source>
</evidence>
<name>A0A1W0WIY5_HYPEX</name>
<comment type="caution">
    <text evidence="2">The sequence shown here is derived from an EMBL/GenBank/DDBJ whole genome shotgun (WGS) entry which is preliminary data.</text>
</comment>
<dbReference type="Proteomes" id="UP000192578">
    <property type="component" value="Unassembled WGS sequence"/>
</dbReference>
<dbReference type="PANTHER" id="PTHR24413">
    <property type="entry name" value="SPECKLE-TYPE POZ PROTEIN"/>
    <property type="match status" value="1"/>
</dbReference>
<reference evidence="3" key="1">
    <citation type="submission" date="2017-01" db="EMBL/GenBank/DDBJ databases">
        <title>Comparative genomics of anhydrobiosis in the tardigrade Hypsibius dujardini.</title>
        <authorList>
            <person name="Yoshida Y."/>
            <person name="Koutsovoulos G."/>
            <person name="Laetsch D."/>
            <person name="Stevens L."/>
            <person name="Kumar S."/>
            <person name="Horikawa D."/>
            <person name="Ishino K."/>
            <person name="Komine S."/>
            <person name="Tomita M."/>
            <person name="Blaxter M."/>
            <person name="Arakawa K."/>
        </authorList>
    </citation>
    <scope>NUCLEOTIDE SEQUENCE [LARGE SCALE GENOMIC DNA]</scope>
    <source>
        <strain evidence="3">Z151</strain>
    </source>
</reference>
<dbReference type="InterPro" id="IPR000210">
    <property type="entry name" value="BTB/POZ_dom"/>
</dbReference>
<dbReference type="Gene3D" id="3.30.710.10">
    <property type="entry name" value="Potassium Channel Kv1.1, Chain A"/>
    <property type="match status" value="1"/>
</dbReference>
<dbReference type="AlphaFoldDB" id="A0A1W0WIY5"/>
<organism evidence="2 3">
    <name type="scientific">Hypsibius exemplaris</name>
    <name type="common">Freshwater tardigrade</name>
    <dbReference type="NCBI Taxonomy" id="2072580"/>
    <lineage>
        <taxon>Eukaryota</taxon>
        <taxon>Metazoa</taxon>
        <taxon>Ecdysozoa</taxon>
        <taxon>Tardigrada</taxon>
        <taxon>Eutardigrada</taxon>
        <taxon>Parachela</taxon>
        <taxon>Hypsibioidea</taxon>
        <taxon>Hypsibiidae</taxon>
        <taxon>Hypsibius</taxon>
    </lineage>
</organism>
<evidence type="ECO:0000313" key="2">
    <source>
        <dbReference type="EMBL" id="OQV15156.1"/>
    </source>
</evidence>
<protein>
    <recommendedName>
        <fullName evidence="1">BTB domain-containing protein</fullName>
    </recommendedName>
</protein>
<dbReference type="SMART" id="SM00225">
    <property type="entry name" value="BTB"/>
    <property type="match status" value="1"/>
</dbReference>
<dbReference type="CDD" id="cd18186">
    <property type="entry name" value="BTB_POZ_ZBTB_KLHL-like"/>
    <property type="match status" value="1"/>
</dbReference>
<accession>A0A1W0WIY5</accession>
<dbReference type="PROSITE" id="PS50097">
    <property type="entry name" value="BTB"/>
    <property type="match status" value="1"/>
</dbReference>